<proteinExistence type="predicted"/>
<comment type="caution">
    <text evidence="2">The sequence shown here is derived from an EMBL/GenBank/DDBJ whole genome shotgun (WGS) entry which is preliminary data.</text>
</comment>
<feature type="transmembrane region" description="Helical" evidence="1">
    <location>
        <begin position="140"/>
        <end position="164"/>
    </location>
</feature>
<evidence type="ECO:0000313" key="2">
    <source>
        <dbReference type="EMBL" id="MDA0176779.1"/>
    </source>
</evidence>
<name>A0ABT4RY82_9FLAO</name>
<dbReference type="EMBL" id="JAPFGC010000002">
    <property type="protein sequence ID" value="MDA0176779.1"/>
    <property type="molecule type" value="Genomic_DNA"/>
</dbReference>
<gene>
    <name evidence="2" type="ORF">OOZ35_04645</name>
</gene>
<organism evidence="2 3">
    <name type="scientific">Mesoflavibacter profundi</name>
    <dbReference type="NCBI Taxonomy" id="2708110"/>
    <lineage>
        <taxon>Bacteria</taxon>
        <taxon>Pseudomonadati</taxon>
        <taxon>Bacteroidota</taxon>
        <taxon>Flavobacteriia</taxon>
        <taxon>Flavobacteriales</taxon>
        <taxon>Flavobacteriaceae</taxon>
        <taxon>Mesoflavibacter</taxon>
    </lineage>
</organism>
<evidence type="ECO:0000256" key="1">
    <source>
        <dbReference type="SAM" id="Phobius"/>
    </source>
</evidence>
<dbReference type="Proteomes" id="UP001149142">
    <property type="component" value="Unassembled WGS sequence"/>
</dbReference>
<protein>
    <recommendedName>
        <fullName evidence="4">Histidine kinase N-terminal 7TM region domain-containing protein</fullName>
    </recommendedName>
</protein>
<feature type="transmembrane region" description="Helical" evidence="1">
    <location>
        <begin position="116"/>
        <end position="134"/>
    </location>
</feature>
<keyword evidence="1" id="KW-1133">Transmembrane helix</keyword>
<evidence type="ECO:0000313" key="3">
    <source>
        <dbReference type="Proteomes" id="UP001149142"/>
    </source>
</evidence>
<feature type="transmembrane region" description="Helical" evidence="1">
    <location>
        <begin position="40"/>
        <end position="62"/>
    </location>
</feature>
<accession>A0ABT4RY82</accession>
<feature type="transmembrane region" description="Helical" evidence="1">
    <location>
        <begin position="176"/>
        <end position="197"/>
    </location>
</feature>
<evidence type="ECO:0008006" key="4">
    <source>
        <dbReference type="Google" id="ProtNLM"/>
    </source>
</evidence>
<keyword evidence="3" id="KW-1185">Reference proteome</keyword>
<feature type="transmembrane region" description="Helical" evidence="1">
    <location>
        <begin position="82"/>
        <end position="104"/>
    </location>
</feature>
<keyword evidence="1" id="KW-0472">Membrane</keyword>
<keyword evidence="1" id="KW-0812">Transmembrane</keyword>
<feature type="transmembrane region" description="Helical" evidence="1">
    <location>
        <begin position="6"/>
        <end position="28"/>
    </location>
</feature>
<feature type="transmembrane region" description="Helical" evidence="1">
    <location>
        <begin position="217"/>
        <end position="234"/>
    </location>
</feature>
<sequence length="240" mass="28626">MISFIEEYYFLCFRSAEVFAALAGILCFKKFKNDKASKYLIYFLIYINCIEILASYTVIIHENPSFSSIKETLKNTVFEKNYWWYFLTWFIGANVFFSCYYYLIAENTRIKKAIKLILFSTLLFQFIYFVLFMSSSNYDYMIYAEVIDLFVIVFLISSYFIQLLNSEKIISFYKLLPFYVSIGTLVFFIVTTPLTFFERYFTLSDPEYISIKYSIKFFAIIFMYAFIGIGFIVSKPKLRN</sequence>
<reference evidence="2" key="1">
    <citation type="submission" date="2022-11" db="EMBL/GenBank/DDBJ databases">
        <title>Refractory cell wall polysaccharides provide important carbon source for microbial heterotrophs in the hadal ocean.</title>
        <authorList>
            <person name="Zhu X."/>
        </authorList>
    </citation>
    <scope>NUCLEOTIDE SEQUENCE</scope>
    <source>
        <strain evidence="2">MTRN7</strain>
    </source>
</reference>
<dbReference type="RefSeq" id="WP_270005183.1">
    <property type="nucleotide sequence ID" value="NZ_JAPFGC010000002.1"/>
</dbReference>